<dbReference type="Proteomes" id="UP000077154">
    <property type="component" value="Unassembled WGS sequence"/>
</dbReference>
<organism evidence="2">
    <name type="scientific">Pseudogymnoascus destructans</name>
    <dbReference type="NCBI Taxonomy" id="655981"/>
    <lineage>
        <taxon>Eukaryota</taxon>
        <taxon>Fungi</taxon>
        <taxon>Dikarya</taxon>
        <taxon>Ascomycota</taxon>
        <taxon>Pezizomycotina</taxon>
        <taxon>Leotiomycetes</taxon>
        <taxon>Thelebolales</taxon>
        <taxon>Thelebolaceae</taxon>
        <taxon>Pseudogymnoascus</taxon>
    </lineage>
</organism>
<feature type="compositionally biased region" description="Acidic residues" evidence="1">
    <location>
        <begin position="403"/>
        <end position="426"/>
    </location>
</feature>
<name>A0A177A9X0_9PEZI</name>
<protein>
    <submittedName>
        <fullName evidence="2">Uncharacterized protein</fullName>
    </submittedName>
</protein>
<evidence type="ECO:0000313" key="2">
    <source>
        <dbReference type="EMBL" id="OAF58550.1"/>
    </source>
</evidence>
<dbReference type="EMBL" id="KV441396">
    <property type="protein sequence ID" value="OAF58550.1"/>
    <property type="molecule type" value="Genomic_DNA"/>
</dbReference>
<proteinExistence type="predicted"/>
<sequence length="659" mass="71358">MSPRSGFEEITVKPLGHQSGRDRYPRKYVDDNDIEIPRCATWGMNLTALSQVYNMYIVAYGSKIHIYKPTGPQQFLATEPLLILDLPSTPEADALRDKDAYSTHSINHLIVGNLGTREIILCACADGDVLAYYTTPVYRATLTTPSTPPSTPPSSTPPLTSPQPASFFHENVSISAWGLAIHSQSRLLAVSSNKHEVQVFAFALSSAAPSPSRPHSPSLCRPLSNFPLISPLPPSPPSRCDNFRLCLRLGTRGDNIPSIAFTSTPGGEADSVVASDIRGALWFLSLWDWGVQTRIPTSPGGVNWRREPQGWGVLVLDDKFGRGAKEVEEAFGCTPGDREGEWDISRSIAVVRGQRVGARESVDDYPGGFFAWGYGAGGGLDVTDVEGVDLGLYWGDLLDADEMDDEDFDGDEEMDGDDDDEEESEDSATNSPTSPLPVPVPPHHLILHLNRHALTLYPPTGRATFCSPLLRQDSSHASAPFAHPMEFYNRLNMAVPVHGISCVVIGSQVGRVGIVRIMKGGVRESRGGKEGNEGKTRNGEKNGNGGKDENGRKTGNGGKKGENGGSIPATTMRLETILPLASQEGRNRERPTTGLHGVAVSPMPEWLPGLQGSLGEGGNGGIARRRRGVKRWRVMMQYWDLSVLSYVISDERALGAEGL</sequence>
<feature type="region of interest" description="Disordered" evidence="1">
    <location>
        <begin position="523"/>
        <end position="602"/>
    </location>
</feature>
<accession>A0A177A9X0</accession>
<dbReference type="GeneID" id="36288226"/>
<feature type="region of interest" description="Disordered" evidence="1">
    <location>
        <begin position="142"/>
        <end position="163"/>
    </location>
</feature>
<dbReference type="eggNOG" id="ENOG502S49J">
    <property type="taxonomic scope" value="Eukaryota"/>
</dbReference>
<feature type="compositionally biased region" description="Basic and acidic residues" evidence="1">
    <location>
        <begin position="523"/>
        <end position="552"/>
    </location>
</feature>
<dbReference type="VEuPathDB" id="FungiDB:GMDG_05894"/>
<feature type="region of interest" description="Disordered" evidence="1">
    <location>
        <begin position="403"/>
        <end position="441"/>
    </location>
</feature>
<dbReference type="AlphaFoldDB" id="A0A177A9X0"/>
<dbReference type="RefSeq" id="XP_024323835.1">
    <property type="nucleotide sequence ID" value="XM_024468784.1"/>
</dbReference>
<reference evidence="2" key="1">
    <citation type="submission" date="2016-03" db="EMBL/GenBank/DDBJ databases">
        <title>Updated assembly of Pseudogymnoascus destructans, the fungus causing white-nose syndrome of bats.</title>
        <authorList>
            <person name="Palmer J.M."/>
            <person name="Drees K.P."/>
            <person name="Foster J.T."/>
            <person name="Lindner D.L."/>
        </authorList>
    </citation>
    <scope>NUCLEOTIDE SEQUENCE [LARGE SCALE GENOMIC DNA]</scope>
    <source>
        <strain evidence="2">20631-21</strain>
    </source>
</reference>
<evidence type="ECO:0000256" key="1">
    <source>
        <dbReference type="SAM" id="MobiDB-lite"/>
    </source>
</evidence>
<feature type="compositionally biased region" description="Pro residues" evidence="1">
    <location>
        <begin position="146"/>
        <end position="161"/>
    </location>
</feature>
<dbReference type="OrthoDB" id="5591786at2759"/>
<gene>
    <name evidence="2" type="ORF">VC83_05159</name>
</gene>